<dbReference type="Gene3D" id="3.20.20.80">
    <property type="entry name" value="Glycosidases"/>
    <property type="match status" value="1"/>
</dbReference>
<dbReference type="Proteomes" id="UP000713596">
    <property type="component" value="Unassembled WGS sequence"/>
</dbReference>
<proteinExistence type="inferred from homology"/>
<organism evidence="5 6">
    <name type="scientific">Candidatus Allofournierella pullistercoris</name>
    <dbReference type="NCBI Taxonomy" id="2838597"/>
    <lineage>
        <taxon>Bacteria</taxon>
        <taxon>Bacillati</taxon>
        <taxon>Bacillota</taxon>
        <taxon>Clostridia</taxon>
        <taxon>Eubacteriales</taxon>
        <taxon>Oscillospiraceae</taxon>
        <taxon>Allofournierella</taxon>
    </lineage>
</organism>
<dbReference type="InterPro" id="IPR001360">
    <property type="entry name" value="Glyco_hydro_1"/>
</dbReference>
<evidence type="ECO:0000313" key="5">
    <source>
        <dbReference type="EMBL" id="MBU3806004.1"/>
    </source>
</evidence>
<name>A0A948WQW7_9FIRM</name>
<dbReference type="GO" id="GO:0005829">
    <property type="term" value="C:cytosol"/>
    <property type="evidence" value="ECO:0007669"/>
    <property type="project" value="TreeGrafter"/>
</dbReference>
<comment type="similarity">
    <text evidence="1 4">Belongs to the glycosyl hydrolase 1 family.</text>
</comment>
<dbReference type="PRINTS" id="PR00131">
    <property type="entry name" value="GLHYDRLASE1"/>
</dbReference>
<protein>
    <submittedName>
        <fullName evidence="5">Family 1 glycosylhydrolase</fullName>
    </submittedName>
</protein>
<keyword evidence="3" id="KW-0326">Glycosidase</keyword>
<evidence type="ECO:0000256" key="1">
    <source>
        <dbReference type="ARBA" id="ARBA00010838"/>
    </source>
</evidence>
<dbReference type="PANTHER" id="PTHR10353">
    <property type="entry name" value="GLYCOSYL HYDROLASE"/>
    <property type="match status" value="1"/>
</dbReference>
<evidence type="ECO:0000256" key="3">
    <source>
        <dbReference type="ARBA" id="ARBA00023295"/>
    </source>
</evidence>
<dbReference type="EMBL" id="JAHLFP010000030">
    <property type="protein sequence ID" value="MBU3806004.1"/>
    <property type="molecule type" value="Genomic_DNA"/>
</dbReference>
<dbReference type="Pfam" id="PF00232">
    <property type="entry name" value="Glyco_hydro_1"/>
    <property type="match status" value="2"/>
</dbReference>
<dbReference type="InterPro" id="IPR017853">
    <property type="entry name" value="GH"/>
</dbReference>
<evidence type="ECO:0000256" key="2">
    <source>
        <dbReference type="ARBA" id="ARBA00022801"/>
    </source>
</evidence>
<accession>A0A948WQW7</accession>
<dbReference type="GO" id="GO:0016052">
    <property type="term" value="P:carbohydrate catabolic process"/>
    <property type="evidence" value="ECO:0007669"/>
    <property type="project" value="TreeGrafter"/>
</dbReference>
<dbReference type="PANTHER" id="PTHR10353:SF36">
    <property type="entry name" value="LP05116P"/>
    <property type="match status" value="1"/>
</dbReference>
<dbReference type="GO" id="GO:0008422">
    <property type="term" value="F:beta-glucosidase activity"/>
    <property type="evidence" value="ECO:0007669"/>
    <property type="project" value="TreeGrafter"/>
</dbReference>
<gene>
    <name evidence="5" type="ORF">H9882_03830</name>
</gene>
<evidence type="ECO:0000256" key="4">
    <source>
        <dbReference type="RuleBase" id="RU003690"/>
    </source>
</evidence>
<dbReference type="AlphaFoldDB" id="A0A948WQW7"/>
<keyword evidence="2" id="KW-0378">Hydrolase</keyword>
<comment type="caution">
    <text evidence="5">The sequence shown here is derived from an EMBL/GenBank/DDBJ whole genome shotgun (WGS) entry which is preliminary data.</text>
</comment>
<reference evidence="5" key="1">
    <citation type="journal article" date="2021" name="PeerJ">
        <title>Extensive microbial diversity within the chicken gut microbiome revealed by metagenomics and culture.</title>
        <authorList>
            <person name="Gilroy R."/>
            <person name="Ravi A."/>
            <person name="Getino M."/>
            <person name="Pursley I."/>
            <person name="Horton D.L."/>
            <person name="Alikhan N.F."/>
            <person name="Baker D."/>
            <person name="Gharbi K."/>
            <person name="Hall N."/>
            <person name="Watson M."/>
            <person name="Adriaenssens E.M."/>
            <person name="Foster-Nyarko E."/>
            <person name="Jarju S."/>
            <person name="Secka A."/>
            <person name="Antonio M."/>
            <person name="Oren A."/>
            <person name="Chaudhuri R.R."/>
            <person name="La Ragione R."/>
            <person name="Hildebrand F."/>
            <person name="Pallen M.J."/>
        </authorList>
    </citation>
    <scope>NUCLEOTIDE SEQUENCE</scope>
    <source>
        <strain evidence="5">B5_2728</strain>
    </source>
</reference>
<reference evidence="5" key="2">
    <citation type="submission" date="2021-04" db="EMBL/GenBank/DDBJ databases">
        <authorList>
            <person name="Gilroy R."/>
        </authorList>
    </citation>
    <scope>NUCLEOTIDE SEQUENCE</scope>
    <source>
        <strain evidence="5">B5_2728</strain>
    </source>
</reference>
<evidence type="ECO:0000313" key="6">
    <source>
        <dbReference type="Proteomes" id="UP000713596"/>
    </source>
</evidence>
<sequence>MKAFAPDFFIGAATAAHQVEGNNINSDCWASEQMKYTSYVEPSLDACDHYHKYAEDIKLMADAGLNSYRFSIEWARIEPQEGQFDPDALEHYRDVIQCCKDHGLEPIVTLHHFSSPKWLITKGGWEAETTPEDFSRYVRYVMERLGSELRYVCTINEANMGVQVASIAERYKKQMMAQMASMQSGDSGDGAVQMGMNLQKMMENQKLAAEENVQVFGTPNPQTFTSPRTAKGDQLIMEAHKAARAVIRELCPEVKVGLTLSLHDIQALPGGEEEAAKEWNEEFVHYLPAIEGDDFLGVQNYSRARYDATGSLPAPEGAELTQMNYEFYPAALEHVLRRVATQFKGTLIVTENGVATDDDTRRVAFIEQALAGVQRCVEDGLPVQGYFYWSLMDNFEWQKGYAMQFGLIAVDRAGGQTRTPKPSLAYLGEYAGKAEG</sequence>
<dbReference type="SUPFAM" id="SSF51445">
    <property type="entry name" value="(Trans)glycosidases"/>
    <property type="match status" value="1"/>
</dbReference>